<protein>
    <recommendedName>
        <fullName evidence="3">NAD(P)-binding domain-containing protein</fullName>
    </recommendedName>
</protein>
<proteinExistence type="predicted"/>
<name>A0ABT2F3X3_9STAP</name>
<sequence length="292" mass="33037">MAKILVLTDGHSYTTRYVASLLAEGYEVYVQVAPGVTQTTEGHTKTIDLFDLADVQQAVKNMDFISIIGDPVHSYTSLTQGSRHVCATLVYHNLAVAINQSNVKHIMVIQTKTSPLLREAFELFDFPITYNTLRTQTLDFKPGILSQVTQDIHSVRSIQTLNIPIGITMEGALSLYGRFLRTLHGRLINGVYDGENFTILLSPFNIPLIKMRHAKHSERTSRVIMNITGGLLVGSSARQSRFEIRRLGHDTAACMIGLHDFVPRLPWWLYRIVQAPLHVIVSQLFRKYWEKF</sequence>
<dbReference type="EMBL" id="JANUXY010000010">
    <property type="protein sequence ID" value="MCS4487087.1"/>
    <property type="molecule type" value="Genomic_DNA"/>
</dbReference>
<evidence type="ECO:0000313" key="1">
    <source>
        <dbReference type="EMBL" id="MCS4487087.1"/>
    </source>
</evidence>
<gene>
    <name evidence="1" type="ORF">NXS11_09325</name>
</gene>
<keyword evidence="2" id="KW-1185">Reference proteome</keyword>
<reference evidence="1 2" key="1">
    <citation type="journal article" date="2023" name="Int. J. Syst. Evol. Microbiol.">
        <title>Streptococcus sciuri sp. nov., Staphylococcus marylandisciuri sp. nov. and Staphylococcus americanisciuri sp. nov., isolated from faeces of eastern grey squirrel (Sciurus carolinensis).</title>
        <authorList>
            <person name="Volokhov D.V."/>
            <person name="Zagorodnyaya T.A."/>
            <person name="Furtak V.A."/>
            <person name="Nattanmai G."/>
            <person name="Randall L."/>
            <person name="Jose S."/>
            <person name="Gao Y."/>
            <person name="Eisenberg T."/>
            <person name="Delmonte P."/>
            <person name="Blom J."/>
            <person name="Mitchell K.K."/>
        </authorList>
    </citation>
    <scope>NUCLEOTIDE SEQUENCE [LARGE SCALE GENOMIC DNA]</scope>
    <source>
        <strain evidence="1 2">GRT3</strain>
    </source>
</reference>
<dbReference type="Proteomes" id="UP001205609">
    <property type="component" value="Unassembled WGS sequence"/>
</dbReference>
<evidence type="ECO:0000313" key="2">
    <source>
        <dbReference type="Proteomes" id="UP001205609"/>
    </source>
</evidence>
<accession>A0ABT2F3X3</accession>
<dbReference type="RefSeq" id="WP_259200733.1">
    <property type="nucleotide sequence ID" value="NZ_JANUXY010000010.1"/>
</dbReference>
<evidence type="ECO:0008006" key="3">
    <source>
        <dbReference type="Google" id="ProtNLM"/>
    </source>
</evidence>
<organism evidence="1 2">
    <name type="scientific">Staphylococcus americanisciuri</name>
    <dbReference type="NCBI Taxonomy" id="2973940"/>
    <lineage>
        <taxon>Bacteria</taxon>
        <taxon>Bacillati</taxon>
        <taxon>Bacillota</taxon>
        <taxon>Bacilli</taxon>
        <taxon>Bacillales</taxon>
        <taxon>Staphylococcaceae</taxon>
        <taxon>Staphylococcus</taxon>
    </lineage>
</organism>
<comment type="caution">
    <text evidence="1">The sequence shown here is derived from an EMBL/GenBank/DDBJ whole genome shotgun (WGS) entry which is preliminary data.</text>
</comment>